<evidence type="ECO:0000313" key="3">
    <source>
        <dbReference type="RefSeq" id="XP_031562624.1"/>
    </source>
</evidence>
<dbReference type="AlphaFoldDB" id="A0A6P8I260"/>
<gene>
    <name evidence="3" type="primary">LOC116298346</name>
</gene>
<dbReference type="GeneID" id="116298346"/>
<organism evidence="2 3">
    <name type="scientific">Actinia tenebrosa</name>
    <name type="common">Australian red waratah sea anemone</name>
    <dbReference type="NCBI Taxonomy" id="6105"/>
    <lineage>
        <taxon>Eukaryota</taxon>
        <taxon>Metazoa</taxon>
        <taxon>Cnidaria</taxon>
        <taxon>Anthozoa</taxon>
        <taxon>Hexacorallia</taxon>
        <taxon>Actiniaria</taxon>
        <taxon>Actiniidae</taxon>
        <taxon>Actinia</taxon>
    </lineage>
</organism>
<dbReference type="InParanoid" id="A0A6P8I260"/>
<proteinExistence type="predicted"/>
<dbReference type="OrthoDB" id="10072259at2759"/>
<name>A0A6P8I260_ACTTE</name>
<feature type="region of interest" description="Disordered" evidence="1">
    <location>
        <begin position="29"/>
        <end position="54"/>
    </location>
</feature>
<sequence length="127" mass="14721">MFSQNLVSGRDLFSSNPCRDFWDSQQFSQAASGSQSSQQSSVELFSQSKSSQSQQQRISTSCDWWSNTGNSQQINEDEPVKYYMKYLSKPPIFSDESKKDQEKSKSENLKKFIETQKTKTLELDQRY</sequence>
<dbReference type="RefSeq" id="XP_031562624.1">
    <property type="nucleotide sequence ID" value="XM_031706764.1"/>
</dbReference>
<dbReference type="Proteomes" id="UP000515163">
    <property type="component" value="Unplaced"/>
</dbReference>
<dbReference type="KEGG" id="aten:116298346"/>
<accession>A0A6P8I260</accession>
<keyword evidence="2" id="KW-1185">Reference proteome</keyword>
<evidence type="ECO:0000313" key="2">
    <source>
        <dbReference type="Proteomes" id="UP000515163"/>
    </source>
</evidence>
<evidence type="ECO:0000256" key="1">
    <source>
        <dbReference type="SAM" id="MobiDB-lite"/>
    </source>
</evidence>
<protein>
    <submittedName>
        <fullName evidence="3">Uncharacterized protein LOC116298346</fullName>
    </submittedName>
</protein>
<reference evidence="3" key="1">
    <citation type="submission" date="2025-08" db="UniProtKB">
        <authorList>
            <consortium name="RefSeq"/>
        </authorList>
    </citation>
    <scope>IDENTIFICATION</scope>
    <source>
        <tissue evidence="3">Tentacle</tissue>
    </source>
</reference>